<evidence type="ECO:0000313" key="2">
    <source>
        <dbReference type="Proteomes" id="UP000807342"/>
    </source>
</evidence>
<keyword evidence="2" id="KW-1185">Reference proteome</keyword>
<protein>
    <recommendedName>
        <fullName evidence="3">F-box domain-containing protein</fullName>
    </recommendedName>
</protein>
<proteinExistence type="predicted"/>
<name>A0A9P6BWS8_9AGAR</name>
<accession>A0A9P6BWS8</accession>
<reference evidence="1" key="1">
    <citation type="submission" date="2020-11" db="EMBL/GenBank/DDBJ databases">
        <authorList>
            <consortium name="DOE Joint Genome Institute"/>
            <person name="Ahrendt S."/>
            <person name="Riley R."/>
            <person name="Andreopoulos W."/>
            <person name="Labutti K."/>
            <person name="Pangilinan J."/>
            <person name="Ruiz-Duenas F.J."/>
            <person name="Barrasa J.M."/>
            <person name="Sanchez-Garcia M."/>
            <person name="Camarero S."/>
            <person name="Miyauchi S."/>
            <person name="Serrano A."/>
            <person name="Linde D."/>
            <person name="Babiker R."/>
            <person name="Drula E."/>
            <person name="Ayuso-Fernandez I."/>
            <person name="Pacheco R."/>
            <person name="Padilla G."/>
            <person name="Ferreira P."/>
            <person name="Barriuso J."/>
            <person name="Kellner H."/>
            <person name="Castanera R."/>
            <person name="Alfaro M."/>
            <person name="Ramirez L."/>
            <person name="Pisabarro A.G."/>
            <person name="Kuo A."/>
            <person name="Tritt A."/>
            <person name="Lipzen A."/>
            <person name="He G."/>
            <person name="Yan M."/>
            <person name="Ng V."/>
            <person name="Cullen D."/>
            <person name="Martin F."/>
            <person name="Rosso M.-N."/>
            <person name="Henrissat B."/>
            <person name="Hibbett D."/>
            <person name="Martinez A.T."/>
            <person name="Grigoriev I.V."/>
        </authorList>
    </citation>
    <scope>NUCLEOTIDE SEQUENCE</scope>
    <source>
        <strain evidence="1">MF-IS2</strain>
    </source>
</reference>
<dbReference type="OrthoDB" id="3365698at2759"/>
<feature type="non-terminal residue" evidence="1">
    <location>
        <position position="63"/>
    </location>
</feature>
<dbReference type="EMBL" id="MU151672">
    <property type="protein sequence ID" value="KAF9442252.1"/>
    <property type="molecule type" value="Genomic_DNA"/>
</dbReference>
<evidence type="ECO:0008006" key="3">
    <source>
        <dbReference type="Google" id="ProtNLM"/>
    </source>
</evidence>
<gene>
    <name evidence="1" type="ORF">P691DRAFT_637135</name>
</gene>
<comment type="caution">
    <text evidence="1">The sequence shown here is derived from an EMBL/GenBank/DDBJ whole genome shotgun (WGS) entry which is preliminary data.</text>
</comment>
<dbReference type="Proteomes" id="UP000807342">
    <property type="component" value="Unassembled WGS sequence"/>
</dbReference>
<evidence type="ECO:0000313" key="1">
    <source>
        <dbReference type="EMBL" id="KAF9442252.1"/>
    </source>
</evidence>
<organism evidence="1 2">
    <name type="scientific">Macrolepiota fuliginosa MF-IS2</name>
    <dbReference type="NCBI Taxonomy" id="1400762"/>
    <lineage>
        <taxon>Eukaryota</taxon>
        <taxon>Fungi</taxon>
        <taxon>Dikarya</taxon>
        <taxon>Basidiomycota</taxon>
        <taxon>Agaricomycotina</taxon>
        <taxon>Agaricomycetes</taxon>
        <taxon>Agaricomycetidae</taxon>
        <taxon>Agaricales</taxon>
        <taxon>Agaricineae</taxon>
        <taxon>Agaricaceae</taxon>
        <taxon>Macrolepiota</taxon>
    </lineage>
</organism>
<dbReference type="AlphaFoldDB" id="A0A9P6BWS8"/>
<sequence length="63" mass="7345">MYLVLGQVSTYWRQILLSTPQLWTTIHLNISWEGAESEATFLGRFLDRSGNLPLTLSFQYHDE</sequence>